<protein>
    <submittedName>
        <fullName evidence="2">Uncharacterized protein</fullName>
    </submittedName>
</protein>
<feature type="region of interest" description="Disordered" evidence="1">
    <location>
        <begin position="214"/>
        <end position="235"/>
    </location>
</feature>
<accession>A0A0U5C6H0</accession>
<evidence type="ECO:0000256" key="1">
    <source>
        <dbReference type="SAM" id="MobiDB-lite"/>
    </source>
</evidence>
<name>A0A0U5C6H0_ASPCI</name>
<dbReference type="Proteomes" id="UP000054771">
    <property type="component" value="Unassembled WGS sequence"/>
</dbReference>
<dbReference type="AlphaFoldDB" id="A0A0U5C6H0"/>
<dbReference type="EMBL" id="CDMC01000004">
    <property type="protein sequence ID" value="CEL03994.1"/>
    <property type="molecule type" value="Genomic_DNA"/>
</dbReference>
<dbReference type="OrthoDB" id="4509699at2759"/>
<gene>
    <name evidence="2" type="ORF">ASPCAL05128</name>
</gene>
<proteinExistence type="predicted"/>
<evidence type="ECO:0000313" key="3">
    <source>
        <dbReference type="Proteomes" id="UP000054771"/>
    </source>
</evidence>
<organism evidence="2 3">
    <name type="scientific">Aspergillus calidoustus</name>
    <dbReference type="NCBI Taxonomy" id="454130"/>
    <lineage>
        <taxon>Eukaryota</taxon>
        <taxon>Fungi</taxon>
        <taxon>Dikarya</taxon>
        <taxon>Ascomycota</taxon>
        <taxon>Pezizomycotina</taxon>
        <taxon>Eurotiomycetes</taxon>
        <taxon>Eurotiomycetidae</taxon>
        <taxon>Eurotiales</taxon>
        <taxon>Aspergillaceae</taxon>
        <taxon>Aspergillus</taxon>
        <taxon>Aspergillus subgen. Nidulantes</taxon>
    </lineage>
</organism>
<evidence type="ECO:0000313" key="2">
    <source>
        <dbReference type="EMBL" id="CEL03994.1"/>
    </source>
</evidence>
<reference evidence="3" key="1">
    <citation type="journal article" date="2016" name="Genome Announc.">
        <title>Draft genome sequences of fungus Aspergillus calidoustus.</title>
        <authorList>
            <person name="Horn F."/>
            <person name="Linde J."/>
            <person name="Mattern D.J."/>
            <person name="Walther G."/>
            <person name="Guthke R."/>
            <person name="Scherlach K."/>
            <person name="Martin K."/>
            <person name="Brakhage A.A."/>
            <person name="Petzke L."/>
            <person name="Valiante V."/>
        </authorList>
    </citation>
    <scope>NUCLEOTIDE SEQUENCE [LARGE SCALE GENOMIC DNA]</scope>
    <source>
        <strain evidence="3">SF006504</strain>
    </source>
</reference>
<sequence length="339" mass="37943">MADQNKVMQWVRDLFKHTPQPGEEHFGVYIPDNAAQGTFYLGVGKVIETGITPSGGTYVWVEPYARRNPSIFDGSYECNKGKRAAYYRFFHPESDEEMPAEYLPPYRLNQDELDLAGPGRAGRLPKLHHLPSRGEEARGLYIAPDTQLYEGVGRVLQGHAKGRGFFAWVEPIPGRNDDAYRFFDRNNDSDMHYINMPCYGAHDAAMQELLANPRPKKDSAQPRGRNSASAARHDTFPKLGSEAMGTYFAPDGRFYIGVGKVTAIGLNHCGAIYALVKPVPGKSGGDYDFYDELTLEHMPDFTGHASSKSRFPWRDHFSKTVEELAPKFKGSGLRALLPF</sequence>
<keyword evidence="3" id="KW-1185">Reference proteome</keyword>